<dbReference type="Pfam" id="PF18145">
    <property type="entry name" value="SAVED"/>
    <property type="match status" value="1"/>
</dbReference>
<dbReference type="Proteomes" id="UP000249354">
    <property type="component" value="Unassembled WGS sequence"/>
</dbReference>
<keyword evidence="1" id="KW-0472">Membrane</keyword>
<evidence type="ECO:0000313" key="4">
    <source>
        <dbReference type="EMBL" id="PZO10752.1"/>
    </source>
</evidence>
<evidence type="ECO:0008006" key="6">
    <source>
        <dbReference type="Google" id="ProtNLM"/>
    </source>
</evidence>
<keyword evidence="1" id="KW-1133">Transmembrane helix</keyword>
<dbReference type="InterPro" id="IPR024983">
    <property type="entry name" value="CHAT_dom"/>
</dbReference>
<reference evidence="4 5" key="2">
    <citation type="submission" date="2018-06" db="EMBL/GenBank/DDBJ databases">
        <title>Metagenomic assembly of (sub)arctic Cyanobacteria and their associated microbiome from non-axenic cultures.</title>
        <authorList>
            <person name="Baurain D."/>
        </authorList>
    </citation>
    <scope>NUCLEOTIDE SEQUENCE [LARGE SCALE GENOMIC DNA]</scope>
    <source>
        <strain evidence="4">ULC129bin1</strain>
    </source>
</reference>
<dbReference type="Pfam" id="PF12770">
    <property type="entry name" value="CHAT"/>
    <property type="match status" value="1"/>
</dbReference>
<dbReference type="NCBIfam" id="NF033611">
    <property type="entry name" value="SAVED"/>
    <property type="match status" value="1"/>
</dbReference>
<dbReference type="InterPro" id="IPR040836">
    <property type="entry name" value="SAVED"/>
</dbReference>
<feature type="transmembrane region" description="Helical" evidence="1">
    <location>
        <begin position="391"/>
        <end position="411"/>
    </location>
</feature>
<dbReference type="EMBL" id="QBMC01000207">
    <property type="protein sequence ID" value="PZO10752.1"/>
    <property type="molecule type" value="Genomic_DNA"/>
</dbReference>
<evidence type="ECO:0000259" key="2">
    <source>
        <dbReference type="Pfam" id="PF12770"/>
    </source>
</evidence>
<organism evidence="4 5">
    <name type="scientific">Leptolyngbya foveolarum</name>
    <dbReference type="NCBI Taxonomy" id="47253"/>
    <lineage>
        <taxon>Bacteria</taxon>
        <taxon>Bacillati</taxon>
        <taxon>Cyanobacteriota</taxon>
        <taxon>Cyanophyceae</taxon>
        <taxon>Leptolyngbyales</taxon>
        <taxon>Leptolyngbyaceae</taxon>
        <taxon>Leptolyngbya group</taxon>
        <taxon>Leptolyngbya</taxon>
    </lineage>
</organism>
<name>A0A2W4TP91_9CYAN</name>
<evidence type="ECO:0000259" key="3">
    <source>
        <dbReference type="Pfam" id="PF18145"/>
    </source>
</evidence>
<evidence type="ECO:0000313" key="5">
    <source>
        <dbReference type="Proteomes" id="UP000249354"/>
    </source>
</evidence>
<sequence length="436" mass="48975">MNTKRKILVLAANPGDTGRLRLDEEVRNIKEALRRASQRDTFELTAEFAVTPRALQQALLDVEPDIVHFCGHSTQQGLMLENNSGNYTIVSTEAISKTFETFADEKIECVILNACYSETQAKEIVKHVPYVIGMSDTIGDRSAIAFAESFYDTVGAGRGYEKAFKVGRDRLALEGSKDEEVVQLKIQTKRGKIPQIWLHGWFPYRSSNVDETSEVPDMQIDWTNHYSKTPFKIPTPEMWEQRLFPELLTLKREIRDNYTGQTIDLRSKLSLPAALALGYTFPETAGYVLQIEQGQDLWRTDTRPASASLKVVKSQGEKGKNLLVGIGITSNGWHCLESFAASAEQNFDAVVYLEPEKGVSSRLISSDAEAVAYAMDAKDLMRSQKQAYKATCIHLVLFAPAGFAVFLGHWLSRLGEVIPYEWNEPDYYPAFHLEAV</sequence>
<comment type="caution">
    <text evidence="4">The sequence shown here is derived from an EMBL/GenBank/DDBJ whole genome shotgun (WGS) entry which is preliminary data.</text>
</comment>
<dbReference type="AlphaFoldDB" id="A0A2W4TP91"/>
<reference evidence="5" key="1">
    <citation type="submission" date="2018-04" db="EMBL/GenBank/DDBJ databases">
        <authorList>
            <person name="Cornet L."/>
        </authorList>
    </citation>
    <scope>NUCLEOTIDE SEQUENCE [LARGE SCALE GENOMIC DNA]</scope>
</reference>
<protein>
    <recommendedName>
        <fullName evidence="6">CHAT domain-containing protein</fullName>
    </recommendedName>
</protein>
<keyword evidence="1" id="KW-0812">Transmembrane</keyword>
<feature type="domain" description="CHAT" evidence="2">
    <location>
        <begin position="24"/>
        <end position="166"/>
    </location>
</feature>
<gene>
    <name evidence="4" type="ORF">DCF25_20215</name>
</gene>
<proteinExistence type="predicted"/>
<feature type="domain" description="SMODS-associated and fused to various effectors" evidence="3">
    <location>
        <begin position="250"/>
        <end position="432"/>
    </location>
</feature>
<accession>A0A2W4TP91</accession>
<evidence type="ECO:0000256" key="1">
    <source>
        <dbReference type="SAM" id="Phobius"/>
    </source>
</evidence>